<dbReference type="InterPro" id="IPR000524">
    <property type="entry name" value="Tscrpt_reg_HTH_GntR"/>
</dbReference>
<feature type="transmembrane region" description="Helical" evidence="8">
    <location>
        <begin position="473"/>
        <end position="494"/>
    </location>
</feature>
<gene>
    <name evidence="11" type="ordered locus">FsymDg_1376</name>
</gene>
<feature type="transmembrane region" description="Helical" evidence="8">
    <location>
        <begin position="351"/>
        <end position="369"/>
    </location>
</feature>
<dbReference type="EMBL" id="CP002801">
    <property type="protein sequence ID" value="AEH08848.1"/>
    <property type="molecule type" value="Genomic_DNA"/>
</dbReference>
<reference evidence="11 12" key="1">
    <citation type="submission" date="2011-05" db="EMBL/GenBank/DDBJ databases">
        <title>Complete sequence of chromosome of Frankia symbiont of Datisca glomerata.</title>
        <authorList>
            <consortium name="US DOE Joint Genome Institute"/>
            <person name="Lucas S."/>
            <person name="Han J."/>
            <person name="Lapidus A."/>
            <person name="Cheng J.-F."/>
            <person name="Goodwin L."/>
            <person name="Pitluck S."/>
            <person name="Peters L."/>
            <person name="Mikhailova N."/>
            <person name="Chertkov O."/>
            <person name="Teshima H."/>
            <person name="Han C."/>
            <person name="Tapia R."/>
            <person name="Land M."/>
            <person name="Hauser L."/>
            <person name="Kyrpides N."/>
            <person name="Ivanova N."/>
            <person name="Pagani I."/>
            <person name="Berry A."/>
            <person name="Pawlowski K."/>
            <person name="Persson T."/>
            <person name="Vanden Heuvel B."/>
            <person name="Benson D."/>
            <person name="Woyke T."/>
        </authorList>
    </citation>
    <scope>NUCLEOTIDE SEQUENCE [LARGE SCALE GENOMIC DNA]</scope>
    <source>
        <strain evidence="12">4085684</strain>
    </source>
</reference>
<dbReference type="InterPro" id="IPR036259">
    <property type="entry name" value="MFS_trans_sf"/>
</dbReference>
<dbReference type="AlphaFoldDB" id="F8B1A1"/>
<evidence type="ECO:0000256" key="4">
    <source>
        <dbReference type="ARBA" id="ARBA00023015"/>
    </source>
</evidence>
<evidence type="ECO:0000313" key="11">
    <source>
        <dbReference type="EMBL" id="AEH08848.1"/>
    </source>
</evidence>
<dbReference type="GO" id="GO:0022857">
    <property type="term" value="F:transmembrane transporter activity"/>
    <property type="evidence" value="ECO:0007669"/>
    <property type="project" value="InterPro"/>
</dbReference>
<dbReference type="PROSITE" id="PS50949">
    <property type="entry name" value="HTH_GNTR"/>
    <property type="match status" value="1"/>
</dbReference>
<feature type="transmembrane region" description="Helical" evidence="8">
    <location>
        <begin position="265"/>
        <end position="283"/>
    </location>
</feature>
<dbReference type="Gene3D" id="1.20.1250.20">
    <property type="entry name" value="MFS general substrate transporter like domains"/>
    <property type="match status" value="2"/>
</dbReference>
<evidence type="ECO:0000256" key="7">
    <source>
        <dbReference type="ARBA" id="ARBA00023163"/>
    </source>
</evidence>
<dbReference type="GO" id="GO:0003700">
    <property type="term" value="F:DNA-binding transcription factor activity"/>
    <property type="evidence" value="ECO:0007669"/>
    <property type="project" value="InterPro"/>
</dbReference>
<dbReference type="Pfam" id="PF00392">
    <property type="entry name" value="GntR"/>
    <property type="match status" value="1"/>
</dbReference>
<dbReference type="SMART" id="SM00345">
    <property type="entry name" value="HTH_GNTR"/>
    <property type="match status" value="1"/>
</dbReference>
<evidence type="ECO:0000256" key="6">
    <source>
        <dbReference type="ARBA" id="ARBA00023136"/>
    </source>
</evidence>
<dbReference type="Gene3D" id="1.10.10.10">
    <property type="entry name" value="Winged helix-like DNA-binding domain superfamily/Winged helix DNA-binding domain"/>
    <property type="match status" value="1"/>
</dbReference>
<keyword evidence="6 8" id="KW-0472">Membrane</keyword>
<evidence type="ECO:0000256" key="5">
    <source>
        <dbReference type="ARBA" id="ARBA00023125"/>
    </source>
</evidence>
<keyword evidence="5" id="KW-0238">DNA-binding</keyword>
<feature type="transmembrane region" description="Helical" evidence="8">
    <location>
        <begin position="443"/>
        <end position="467"/>
    </location>
</feature>
<evidence type="ECO:0000259" key="10">
    <source>
        <dbReference type="PROSITE" id="PS50949"/>
    </source>
</evidence>
<keyword evidence="4" id="KW-0805">Transcription regulation</keyword>
<feature type="domain" description="HTH gntR-type" evidence="10">
    <location>
        <begin position="8"/>
        <end position="75"/>
    </location>
</feature>
<dbReference type="SUPFAM" id="SSF46785">
    <property type="entry name" value="Winged helix' DNA-binding domain"/>
    <property type="match status" value="1"/>
</dbReference>
<evidence type="ECO:0000256" key="1">
    <source>
        <dbReference type="ARBA" id="ARBA00004651"/>
    </source>
</evidence>
<dbReference type="PANTHER" id="PTHR23518:SF2">
    <property type="entry name" value="MAJOR FACILITATOR SUPERFAMILY TRANSPORTER"/>
    <property type="match status" value="1"/>
</dbReference>
<keyword evidence="12" id="KW-1185">Reference proteome</keyword>
<evidence type="ECO:0000313" key="12">
    <source>
        <dbReference type="Proteomes" id="UP000001549"/>
    </source>
</evidence>
<dbReference type="InterPro" id="IPR036390">
    <property type="entry name" value="WH_DNA-bd_sf"/>
</dbReference>
<dbReference type="RefSeq" id="WP_013872819.1">
    <property type="nucleotide sequence ID" value="NC_015656.1"/>
</dbReference>
<sequence length="518" mass="53283">MIIELAAMARYMQIADDLARRVRSGEITAGDELPGVREYARTLGTTSTVVRAYRYLADAGVITMADRRRARVAGEGAIENIEIGTAPAETPAETSIASGRRPWLTPGVGGIGTASFLADVGHEVPTSLMASFVTTTLGAPAAALGAIEGVSEGLAGAGRFVGGALADDPGRRRAVAVGGYTTTAVFSALIGATTSVAQAGMLRAGAWAARGLRVPARNTLLADVVPATAYGRAYGFERTMDNLGAIIGPLLALGLVSLVSVRAAVLISVVPGLLAALAIVYAIRQAKLPRATGRRQLRFQIRPVLRGQLGRVLAGFTAFEVGNVAGTLLILRATDLLAAGHDTDAATRIGIALYIAYNIAATAASFPAGGLSDRIGRHGPLLVTAVGVATFLVSYLLFAVSGPVIWLLGVAFVLAGIGIGCAETAEHAAVAALAPDEIRGSAFGLLATVQAVGNLAANVVAGLLYTIASPTLAFSYLAAWMVLTLALLLSVTVARSVKKRPDARHTRPLTSPEPRKPL</sequence>
<keyword evidence="7" id="KW-0804">Transcription</keyword>
<keyword evidence="2 8" id="KW-0812">Transmembrane</keyword>
<dbReference type="PANTHER" id="PTHR23518">
    <property type="entry name" value="C-METHYLTRANSFERASE"/>
    <property type="match status" value="1"/>
</dbReference>
<evidence type="ECO:0000256" key="2">
    <source>
        <dbReference type="ARBA" id="ARBA00022692"/>
    </source>
</evidence>
<evidence type="ECO:0000259" key="9">
    <source>
        <dbReference type="PROSITE" id="PS50850"/>
    </source>
</evidence>
<comment type="subcellular location">
    <subcellularLocation>
        <location evidence="1">Cell membrane</location>
        <topology evidence="1">Multi-pass membrane protein</topology>
    </subcellularLocation>
</comment>
<dbReference type="Proteomes" id="UP000001549">
    <property type="component" value="Chromosome"/>
</dbReference>
<feature type="transmembrane region" description="Helical" evidence="8">
    <location>
        <begin position="304"/>
        <end position="331"/>
    </location>
</feature>
<accession>F8B1A1</accession>
<dbReference type="GO" id="GO:0003677">
    <property type="term" value="F:DNA binding"/>
    <property type="evidence" value="ECO:0007669"/>
    <property type="project" value="UniProtKB-KW"/>
</dbReference>
<keyword evidence="3 8" id="KW-1133">Transmembrane helix</keyword>
<dbReference type="STRING" id="656024.FsymDg_1376"/>
<proteinExistence type="predicted"/>
<evidence type="ECO:0000256" key="8">
    <source>
        <dbReference type="SAM" id="Phobius"/>
    </source>
</evidence>
<dbReference type="HOGENOM" id="CLU_040020_3_0_11"/>
<dbReference type="CDD" id="cd07377">
    <property type="entry name" value="WHTH_GntR"/>
    <property type="match status" value="1"/>
</dbReference>
<dbReference type="KEGG" id="fsy:FsymDg_1376"/>
<dbReference type="CDD" id="cd17370">
    <property type="entry name" value="MFS_MJ1317_like"/>
    <property type="match status" value="1"/>
</dbReference>
<dbReference type="SUPFAM" id="SSF103473">
    <property type="entry name" value="MFS general substrate transporter"/>
    <property type="match status" value="1"/>
</dbReference>
<feature type="domain" description="Major facilitator superfamily (MFS) profile" evidence="9">
    <location>
        <begin position="107"/>
        <end position="498"/>
    </location>
</feature>
<organism evidence="11 12">
    <name type="scientific">Candidatus Protofrankia datiscae</name>
    <dbReference type="NCBI Taxonomy" id="2716812"/>
    <lineage>
        <taxon>Bacteria</taxon>
        <taxon>Bacillati</taxon>
        <taxon>Actinomycetota</taxon>
        <taxon>Actinomycetes</taxon>
        <taxon>Frankiales</taxon>
        <taxon>Frankiaceae</taxon>
        <taxon>Protofrankia</taxon>
    </lineage>
</organism>
<dbReference type="Pfam" id="PF07690">
    <property type="entry name" value="MFS_1"/>
    <property type="match status" value="2"/>
</dbReference>
<dbReference type="InterPro" id="IPR036388">
    <property type="entry name" value="WH-like_DNA-bd_sf"/>
</dbReference>
<evidence type="ECO:0000256" key="3">
    <source>
        <dbReference type="ARBA" id="ARBA00022989"/>
    </source>
</evidence>
<dbReference type="GO" id="GO:0005886">
    <property type="term" value="C:plasma membrane"/>
    <property type="evidence" value="ECO:0007669"/>
    <property type="project" value="UniProtKB-SubCell"/>
</dbReference>
<dbReference type="InterPro" id="IPR011701">
    <property type="entry name" value="MFS"/>
</dbReference>
<name>F8B1A1_9ACTN</name>
<dbReference type="eggNOG" id="COG1725">
    <property type="taxonomic scope" value="Bacteria"/>
</dbReference>
<feature type="transmembrane region" description="Helical" evidence="8">
    <location>
        <begin position="381"/>
        <end position="398"/>
    </location>
</feature>
<dbReference type="PROSITE" id="PS50850">
    <property type="entry name" value="MFS"/>
    <property type="match status" value="1"/>
</dbReference>
<protein>
    <submittedName>
        <fullName evidence="11">Major facilitator superfamily MFS_1</fullName>
    </submittedName>
</protein>
<dbReference type="InterPro" id="IPR020846">
    <property type="entry name" value="MFS_dom"/>
</dbReference>
<dbReference type="eggNOG" id="COG0477">
    <property type="taxonomic scope" value="Bacteria"/>
</dbReference>
<feature type="transmembrane region" description="Helical" evidence="8">
    <location>
        <begin position="404"/>
        <end position="422"/>
    </location>
</feature>